<evidence type="ECO:0000313" key="1">
    <source>
        <dbReference type="EMBL" id="GFC96325.1"/>
    </source>
</evidence>
<name>A0A699SI53_TANCI</name>
<protein>
    <submittedName>
        <fullName evidence="1">Uncharacterized protein</fullName>
    </submittedName>
</protein>
<sequence>LSTFGTELEVSKNRLFIRQVEWRVGSWVEHVLPLKMVDNQLGEPNAWNHNQSGPLFP</sequence>
<feature type="non-terminal residue" evidence="1">
    <location>
        <position position="1"/>
    </location>
</feature>
<accession>A0A699SI53</accession>
<proteinExistence type="predicted"/>
<dbReference type="AlphaFoldDB" id="A0A699SI53"/>
<organism evidence="1">
    <name type="scientific">Tanacetum cinerariifolium</name>
    <name type="common">Dalmatian daisy</name>
    <name type="synonym">Chrysanthemum cinerariifolium</name>
    <dbReference type="NCBI Taxonomy" id="118510"/>
    <lineage>
        <taxon>Eukaryota</taxon>
        <taxon>Viridiplantae</taxon>
        <taxon>Streptophyta</taxon>
        <taxon>Embryophyta</taxon>
        <taxon>Tracheophyta</taxon>
        <taxon>Spermatophyta</taxon>
        <taxon>Magnoliopsida</taxon>
        <taxon>eudicotyledons</taxon>
        <taxon>Gunneridae</taxon>
        <taxon>Pentapetalae</taxon>
        <taxon>asterids</taxon>
        <taxon>campanulids</taxon>
        <taxon>Asterales</taxon>
        <taxon>Asteraceae</taxon>
        <taxon>Asteroideae</taxon>
        <taxon>Anthemideae</taxon>
        <taxon>Anthemidinae</taxon>
        <taxon>Tanacetum</taxon>
    </lineage>
</organism>
<dbReference type="EMBL" id="BKCJ011159508">
    <property type="protein sequence ID" value="GFC96325.1"/>
    <property type="molecule type" value="Genomic_DNA"/>
</dbReference>
<comment type="caution">
    <text evidence="1">The sequence shown here is derived from an EMBL/GenBank/DDBJ whole genome shotgun (WGS) entry which is preliminary data.</text>
</comment>
<gene>
    <name evidence="1" type="ORF">Tci_868295</name>
</gene>
<reference evidence="1" key="1">
    <citation type="journal article" date="2019" name="Sci. Rep.">
        <title>Draft genome of Tanacetum cinerariifolium, the natural source of mosquito coil.</title>
        <authorList>
            <person name="Yamashiro T."/>
            <person name="Shiraishi A."/>
            <person name="Satake H."/>
            <person name="Nakayama K."/>
        </authorList>
    </citation>
    <scope>NUCLEOTIDE SEQUENCE</scope>
</reference>